<evidence type="ECO:0000313" key="3">
    <source>
        <dbReference type="EMBL" id="KAG0325764.1"/>
    </source>
</evidence>
<dbReference type="InterPro" id="IPR046879">
    <property type="entry name" value="KANL3/Tex30_Abhydrolase"/>
</dbReference>
<name>A0A9P6RUI4_9FUNG</name>
<gene>
    <name evidence="3" type="primary">TEX30</name>
    <name evidence="3" type="ORF">BGZ99_000209</name>
</gene>
<dbReference type="AlphaFoldDB" id="A0A9P6RUI4"/>
<feature type="domain" description="KANL3/Tex30 alpha/beta hydrolase-like" evidence="2">
    <location>
        <begin position="124"/>
        <end position="220"/>
    </location>
</feature>
<dbReference type="Gene3D" id="3.40.50.1820">
    <property type="entry name" value="alpha/beta hydrolase"/>
    <property type="match status" value="1"/>
</dbReference>
<dbReference type="InterPro" id="IPR026555">
    <property type="entry name" value="NSL3/Tex30"/>
</dbReference>
<dbReference type="Pfam" id="PF20408">
    <property type="entry name" value="Abhydrolase_11"/>
    <property type="match status" value="1"/>
</dbReference>
<dbReference type="PANTHER" id="PTHR13136">
    <property type="entry name" value="TESTIS DEVELOPMENT PROTEIN PRTD"/>
    <property type="match status" value="1"/>
</dbReference>
<keyword evidence="4" id="KW-1185">Reference proteome</keyword>
<dbReference type="PANTHER" id="PTHR13136:SF11">
    <property type="entry name" value="TESTIS-EXPRESSED PROTEIN 30"/>
    <property type="match status" value="1"/>
</dbReference>
<protein>
    <submittedName>
        <fullName evidence="3">Testis-expressed protein 30</fullName>
    </submittedName>
</protein>
<dbReference type="SUPFAM" id="SSF53474">
    <property type="entry name" value="alpha/beta-Hydrolases"/>
    <property type="match status" value="1"/>
</dbReference>
<feature type="compositionally biased region" description="Low complexity" evidence="1">
    <location>
        <begin position="101"/>
        <end position="114"/>
    </location>
</feature>
<comment type="caution">
    <text evidence="3">The sequence shown here is derived from an EMBL/GenBank/DDBJ whole genome shotgun (WGS) entry which is preliminary data.</text>
</comment>
<accession>A0A9P6RUI4</accession>
<evidence type="ECO:0000313" key="4">
    <source>
        <dbReference type="Proteomes" id="UP000738325"/>
    </source>
</evidence>
<evidence type="ECO:0000256" key="1">
    <source>
        <dbReference type="SAM" id="MobiDB-lite"/>
    </source>
</evidence>
<proteinExistence type="predicted"/>
<dbReference type="EMBL" id="JAAAIP010000102">
    <property type="protein sequence ID" value="KAG0325764.1"/>
    <property type="molecule type" value="Genomic_DNA"/>
</dbReference>
<evidence type="ECO:0000259" key="2">
    <source>
        <dbReference type="Pfam" id="PF20408"/>
    </source>
</evidence>
<dbReference type="OrthoDB" id="6415022at2759"/>
<dbReference type="InterPro" id="IPR029058">
    <property type="entry name" value="AB_hydrolase_fold"/>
</dbReference>
<sequence length="271" mass="28298">MSEPTEQQISVPWPGKSAIPVTLTIPPSTVEHSGFGLLLGPGAGGDEKTFLLTAVANEAAKQGHICARYRAKVPNLVAGTVASVLAAKADSAPVKPPSKQTTTAKGKKTTSATSTTTIPGISADFVSGLILFSYPLHTPDNTQALRDKILYDIPATTPTLFVSGLNDAMCKPALFAKVFKNMTAKPRTSVQVVQADHGLGFGSSKSAKDKKEALAAAIAEWTIAFIDEATAASDSGETKDVKKSMIVSNMKAEVKMTAGEWTVVSNAVPIE</sequence>
<reference evidence="3" key="1">
    <citation type="journal article" date="2020" name="Fungal Divers.">
        <title>Resolving the Mortierellaceae phylogeny through synthesis of multi-gene phylogenetics and phylogenomics.</title>
        <authorList>
            <person name="Vandepol N."/>
            <person name="Liber J."/>
            <person name="Desiro A."/>
            <person name="Na H."/>
            <person name="Kennedy M."/>
            <person name="Barry K."/>
            <person name="Grigoriev I.V."/>
            <person name="Miller A.N."/>
            <person name="O'Donnell K."/>
            <person name="Stajich J.E."/>
            <person name="Bonito G."/>
        </authorList>
    </citation>
    <scope>NUCLEOTIDE SEQUENCE</scope>
    <source>
        <strain evidence="3">REB-010B</strain>
    </source>
</reference>
<organism evidence="3 4">
    <name type="scientific">Dissophora globulifera</name>
    <dbReference type="NCBI Taxonomy" id="979702"/>
    <lineage>
        <taxon>Eukaryota</taxon>
        <taxon>Fungi</taxon>
        <taxon>Fungi incertae sedis</taxon>
        <taxon>Mucoromycota</taxon>
        <taxon>Mortierellomycotina</taxon>
        <taxon>Mortierellomycetes</taxon>
        <taxon>Mortierellales</taxon>
        <taxon>Mortierellaceae</taxon>
        <taxon>Dissophora</taxon>
    </lineage>
</organism>
<dbReference type="Proteomes" id="UP000738325">
    <property type="component" value="Unassembled WGS sequence"/>
</dbReference>
<feature type="region of interest" description="Disordered" evidence="1">
    <location>
        <begin position="92"/>
        <end position="114"/>
    </location>
</feature>